<dbReference type="CDD" id="cd00198">
    <property type="entry name" value="vWFA"/>
    <property type="match status" value="1"/>
</dbReference>
<evidence type="ECO:0000259" key="3">
    <source>
        <dbReference type="PROSITE" id="PS50234"/>
    </source>
</evidence>
<dbReference type="NCBIfam" id="TIGR03436">
    <property type="entry name" value="acidobact_VWFA"/>
    <property type="match status" value="1"/>
</dbReference>
<proteinExistence type="predicted"/>
<name>A0A8J6Y2F4_9BACT</name>
<dbReference type="PANTHER" id="PTHR10579">
    <property type="entry name" value="CALCIUM-ACTIVATED CHLORIDE CHANNEL REGULATOR"/>
    <property type="match status" value="1"/>
</dbReference>
<dbReference type="InterPro" id="IPR036465">
    <property type="entry name" value="vWFA_dom_sf"/>
</dbReference>
<feature type="domain" description="VWFA" evidence="3">
    <location>
        <begin position="90"/>
        <end position="261"/>
    </location>
</feature>
<dbReference type="Proteomes" id="UP000648239">
    <property type="component" value="Unassembled WGS sequence"/>
</dbReference>
<evidence type="ECO:0000256" key="1">
    <source>
        <dbReference type="SAM" id="MobiDB-lite"/>
    </source>
</evidence>
<gene>
    <name evidence="4" type="ORF">IFK94_14865</name>
</gene>
<protein>
    <submittedName>
        <fullName evidence="4">VWA domain-containing protein</fullName>
    </submittedName>
</protein>
<feature type="chain" id="PRO_5035215365" evidence="2">
    <location>
        <begin position="31"/>
        <end position="916"/>
    </location>
</feature>
<dbReference type="InterPro" id="IPR017802">
    <property type="entry name" value="VWFA-rel_acidobac-type"/>
</dbReference>
<evidence type="ECO:0000256" key="2">
    <source>
        <dbReference type="SAM" id="SignalP"/>
    </source>
</evidence>
<organism evidence="4 5">
    <name type="scientific">Candidatus Polarisedimenticola svalbardensis</name>
    <dbReference type="NCBI Taxonomy" id="2886004"/>
    <lineage>
        <taxon>Bacteria</taxon>
        <taxon>Pseudomonadati</taxon>
        <taxon>Acidobacteriota</taxon>
        <taxon>Candidatus Polarisedimenticolia</taxon>
        <taxon>Candidatus Polarisedimenticolales</taxon>
        <taxon>Candidatus Polarisedimenticolaceae</taxon>
        <taxon>Candidatus Polarisedimenticola</taxon>
    </lineage>
</organism>
<dbReference type="PROSITE" id="PS50234">
    <property type="entry name" value="VWFA"/>
    <property type="match status" value="1"/>
</dbReference>
<dbReference type="InterPro" id="IPR051266">
    <property type="entry name" value="CLCR"/>
</dbReference>
<dbReference type="EMBL" id="JACXWD010000083">
    <property type="protein sequence ID" value="MBD3869400.1"/>
    <property type="molecule type" value="Genomic_DNA"/>
</dbReference>
<evidence type="ECO:0000313" key="4">
    <source>
        <dbReference type="EMBL" id="MBD3869400.1"/>
    </source>
</evidence>
<feature type="signal peptide" evidence="2">
    <location>
        <begin position="1"/>
        <end position="30"/>
    </location>
</feature>
<reference evidence="4 5" key="1">
    <citation type="submission" date="2020-08" db="EMBL/GenBank/DDBJ databases">
        <title>Acidobacteriota in marine sediments use diverse sulfur dissimilation pathways.</title>
        <authorList>
            <person name="Wasmund K."/>
        </authorList>
    </citation>
    <scope>NUCLEOTIDE SEQUENCE [LARGE SCALE GENOMIC DNA]</scope>
    <source>
        <strain evidence="4">MAG AM4</strain>
    </source>
</reference>
<dbReference type="InterPro" id="IPR002035">
    <property type="entry name" value="VWF_A"/>
</dbReference>
<sequence>MGGVPTGQAAVSRRLHAAILLLLFWSAASAEVDPGVYLERQVLVPFRLWDAANQEYMTDLSRIRLEDFRIREDNLEQIPLSVDLERRPLSLVLAVDISGSMADSLPSVRQAARRLGDRLKQPDRIAVLSFNREVVLLSRPSEDRQLLRRNLAELHSWGFTAVFDAIHEGLATLKHEPDPRAIIVLTDGADNRSTRSMEQVAAEARKARIPLFFICHKVNPSGFGDLVEAAEETGGRVFRSARDQDFLRIFGTIADGLRSTFILAYRPDRPWDDNDWRKLSVRYGTRRLKFDSFKTGYYPEIRPEDPGSPPVLNEGGLTEPYPPEFCPRRDSCDQPLDVAVDPGPPERLTVEGWLDVGHDMGAMVHPTRYEGTEPIPDDPRSIDLKYWPFQRAYARPDQIAILLPEPDALPRSAGSFWESILSSGALFHVTGMDQVQPSEYRPAEKRMTIPPVPGLARHGEGSGPQQIWWIDGRLTADFREIFSRWIFTLMPSYRRWTEEHYREMTESVVEQEVQAAIGRVKAGLPEKVQAGITAMVQEEVREARRRQWSSIESGAAGPTEHLLPRHPDVQAADWLAAADAVLVDRLLAGPVPDPESLETDWQAPARAAWSRLRKFFSPSGHQSLTPGIPFLDETNGAIHLQRVILPWVEQRAGERYFGRFPATAPAGLLTVAELLGANQDGALLAHGSYRCQEDGVSVTPGFSREAEQRPAEWLLKVETLLAEKQRLREIRRRLGPEEGRFILQEEQELERELRHLRRPSGTRVEVVLRRAGASGVGIRLTRDGDRPTLAAPLREPGIILAASSPEQLADLAALAERNGVDLSEPAVANAILAAGINGLDGASLMELLAAGGPSGCLAGGSYRTIRLRWRDAAHGIASPARLLQEDPGPVLEIDLASTSRSQLQDALAGLCRARDD</sequence>
<feature type="region of interest" description="Disordered" evidence="1">
    <location>
        <begin position="301"/>
        <end position="322"/>
    </location>
</feature>
<evidence type="ECO:0000313" key="5">
    <source>
        <dbReference type="Proteomes" id="UP000648239"/>
    </source>
</evidence>
<dbReference type="SMART" id="SM00327">
    <property type="entry name" value="VWA"/>
    <property type="match status" value="1"/>
</dbReference>
<dbReference type="Gene3D" id="3.40.50.410">
    <property type="entry name" value="von Willebrand factor, type A domain"/>
    <property type="match status" value="1"/>
</dbReference>
<dbReference type="PANTHER" id="PTHR10579:SF43">
    <property type="entry name" value="ZINC FINGER (C3HC4-TYPE RING FINGER) FAMILY PROTEIN"/>
    <property type="match status" value="1"/>
</dbReference>
<keyword evidence="2" id="KW-0732">Signal</keyword>
<dbReference type="SUPFAM" id="SSF53300">
    <property type="entry name" value="vWA-like"/>
    <property type="match status" value="1"/>
</dbReference>
<dbReference type="AlphaFoldDB" id="A0A8J6Y2F4"/>
<accession>A0A8J6Y2F4</accession>
<dbReference type="Pfam" id="PF13519">
    <property type="entry name" value="VWA_2"/>
    <property type="match status" value="1"/>
</dbReference>
<comment type="caution">
    <text evidence="4">The sequence shown here is derived from an EMBL/GenBank/DDBJ whole genome shotgun (WGS) entry which is preliminary data.</text>
</comment>